<dbReference type="RefSeq" id="WP_262601345.1">
    <property type="nucleotide sequence ID" value="NZ_CP103300.1"/>
</dbReference>
<accession>A0ABY6H0L5</accession>
<protein>
    <recommendedName>
        <fullName evidence="3">Transposase</fullName>
    </recommendedName>
</protein>
<name>A0ABY6H0L5_9GAMM</name>
<sequence>MSRRDKYIYYSVSNEEKKYAIERQLEYQYATFSEYIRACLFNEKFKYCRNDQPQKITKRAEYKVLVSQSELDQINEESKNMNIRKSALVRHRIIKKNIPKPTEKTKTDQLDLLFNRLYGMAKLHYLSLNKYEKLTKSIIDELKSVNQRRKLIMSKYDELNNVMKQLISKINNEQDTFSELIYITKIIGDKQNGDNIPR</sequence>
<dbReference type="EMBL" id="CP103300">
    <property type="protein sequence ID" value="UYM18588.1"/>
    <property type="molecule type" value="Genomic_DNA"/>
</dbReference>
<evidence type="ECO:0000313" key="2">
    <source>
        <dbReference type="Proteomes" id="UP001163255"/>
    </source>
</evidence>
<keyword evidence="2" id="KW-1185">Reference proteome</keyword>
<reference evidence="1" key="1">
    <citation type="submission" date="2022-10" db="EMBL/GenBank/DDBJ databases">
        <title>Completed Genome Sequence of two octocoral isolated bacterium, Endozoicomonas euniceicola EF212T and Endozoicomonas gorgoniicola PS125T.</title>
        <authorList>
            <person name="Chiou Y.-J."/>
            <person name="Chen Y.-H."/>
        </authorList>
    </citation>
    <scope>NUCLEOTIDE SEQUENCE</scope>
    <source>
        <strain evidence="1">EF212</strain>
    </source>
</reference>
<dbReference type="Proteomes" id="UP001163255">
    <property type="component" value="Chromosome"/>
</dbReference>
<proteinExistence type="predicted"/>
<evidence type="ECO:0008006" key="3">
    <source>
        <dbReference type="Google" id="ProtNLM"/>
    </source>
</evidence>
<gene>
    <name evidence="1" type="ORF">NX720_12030</name>
</gene>
<organism evidence="1 2">
    <name type="scientific">Endozoicomonas euniceicola</name>
    <dbReference type="NCBI Taxonomy" id="1234143"/>
    <lineage>
        <taxon>Bacteria</taxon>
        <taxon>Pseudomonadati</taxon>
        <taxon>Pseudomonadota</taxon>
        <taxon>Gammaproteobacteria</taxon>
        <taxon>Oceanospirillales</taxon>
        <taxon>Endozoicomonadaceae</taxon>
        <taxon>Endozoicomonas</taxon>
    </lineage>
</organism>
<evidence type="ECO:0000313" key="1">
    <source>
        <dbReference type="EMBL" id="UYM18588.1"/>
    </source>
</evidence>